<dbReference type="Gene3D" id="3.40.50.1240">
    <property type="entry name" value="Phosphoglycerate mutase-like"/>
    <property type="match status" value="1"/>
</dbReference>
<feature type="active site" description="Proton donor/acceptor" evidence="1">
    <location>
        <position position="98"/>
    </location>
</feature>
<dbReference type="GO" id="GO:0070297">
    <property type="term" value="P:regulation of phosphorelay signal transduction system"/>
    <property type="evidence" value="ECO:0007669"/>
    <property type="project" value="TreeGrafter"/>
</dbReference>
<proteinExistence type="predicted"/>
<reference evidence="4 5" key="1">
    <citation type="submission" date="2020-04" db="EMBL/GenBank/DDBJ databases">
        <authorList>
            <person name="Hitch T.C.A."/>
            <person name="Wylensek D."/>
            <person name="Clavel T."/>
        </authorList>
    </citation>
    <scope>NUCLEOTIDE SEQUENCE [LARGE SCALE GENOMIC DNA]</scope>
    <source>
        <strain evidence="4 5">WCA-130-P53-4B</strain>
    </source>
</reference>
<sequence length="233" mass="25250">MTAINCAGNEAAATPGQLVLLRHGQTVWSVSGQHTGRTDIPLTPAGQDQAEQAGERLCGAFPDGFAAGHVFVSPLRRARQTAALAGYPQATVLDDLAEWDYGRAEGHTRQQISEASGFAWDVWRDGPRQVGMELAGDWTAMLPGGEQVPVHNGDGETLEEAAARTRAVIARVSPLLEQGHNVLLVAHAHILRILTTQWLGIDPHQGRLLRLDTAHYCVLGSYHDDHVIVHWNC</sequence>
<feature type="active site" description="Tele-phosphohistidine intermediate" evidence="1">
    <location>
        <position position="23"/>
    </location>
</feature>
<accession>A0A848D675</accession>
<dbReference type="PANTHER" id="PTHR48100:SF15">
    <property type="entry name" value="SEDOHEPTULOSE 1,7-BISPHOSPHATASE"/>
    <property type="match status" value="1"/>
</dbReference>
<evidence type="ECO:0000313" key="4">
    <source>
        <dbReference type="EMBL" id="NMF02902.1"/>
    </source>
</evidence>
<feature type="site" description="Transition state stabilizer" evidence="3">
    <location>
        <position position="187"/>
    </location>
</feature>
<feature type="binding site" evidence="2">
    <location>
        <begin position="35"/>
        <end position="36"/>
    </location>
    <ligand>
        <name>substrate</name>
    </ligand>
</feature>
<gene>
    <name evidence="4" type="ORF">HF843_06945</name>
</gene>
<evidence type="ECO:0000313" key="5">
    <source>
        <dbReference type="Proteomes" id="UP000583419"/>
    </source>
</evidence>
<dbReference type="GO" id="GO:0101006">
    <property type="term" value="F:protein histidine phosphatase activity"/>
    <property type="evidence" value="ECO:0007669"/>
    <property type="project" value="TreeGrafter"/>
</dbReference>
<protein>
    <submittedName>
        <fullName evidence="4">Histidine phosphatase family protein</fullName>
    </submittedName>
</protein>
<dbReference type="AlphaFoldDB" id="A0A848D675"/>
<dbReference type="RefSeq" id="WP_168973880.1">
    <property type="nucleotide sequence ID" value="NZ_JABAGJ010000009.1"/>
</dbReference>
<dbReference type="EMBL" id="JABAGJ010000009">
    <property type="protein sequence ID" value="NMF02902.1"/>
    <property type="molecule type" value="Genomic_DNA"/>
</dbReference>
<dbReference type="InterPro" id="IPR013078">
    <property type="entry name" value="His_Pase_superF_clade-1"/>
</dbReference>
<evidence type="ECO:0000256" key="2">
    <source>
        <dbReference type="PIRSR" id="PIRSR613078-2"/>
    </source>
</evidence>
<name>A0A848D675_9BIFI</name>
<dbReference type="SMART" id="SM00855">
    <property type="entry name" value="PGAM"/>
    <property type="match status" value="1"/>
</dbReference>
<dbReference type="InterPro" id="IPR029033">
    <property type="entry name" value="His_PPase_superfam"/>
</dbReference>
<evidence type="ECO:0000256" key="1">
    <source>
        <dbReference type="PIRSR" id="PIRSR613078-1"/>
    </source>
</evidence>
<evidence type="ECO:0000256" key="3">
    <source>
        <dbReference type="PIRSR" id="PIRSR613078-3"/>
    </source>
</evidence>
<dbReference type="InterPro" id="IPR050275">
    <property type="entry name" value="PGM_Phosphatase"/>
</dbReference>
<dbReference type="CDD" id="cd07067">
    <property type="entry name" value="HP_PGM_like"/>
    <property type="match status" value="1"/>
</dbReference>
<dbReference type="Pfam" id="PF00300">
    <property type="entry name" value="His_Phos_1"/>
    <property type="match status" value="1"/>
</dbReference>
<feature type="binding site" evidence="2">
    <location>
        <begin position="98"/>
        <end position="101"/>
    </location>
    <ligand>
        <name>substrate</name>
    </ligand>
</feature>
<dbReference type="PANTHER" id="PTHR48100">
    <property type="entry name" value="BROAD-SPECIFICITY PHOSPHATASE YOR283W-RELATED"/>
    <property type="match status" value="1"/>
</dbReference>
<comment type="caution">
    <text evidence="4">The sequence shown here is derived from an EMBL/GenBank/DDBJ whole genome shotgun (WGS) entry which is preliminary data.</text>
</comment>
<organism evidence="4 5">
    <name type="scientific">Bifidobacterium boum</name>
    <dbReference type="NCBI Taxonomy" id="78343"/>
    <lineage>
        <taxon>Bacteria</taxon>
        <taxon>Bacillati</taxon>
        <taxon>Actinomycetota</taxon>
        <taxon>Actinomycetes</taxon>
        <taxon>Bifidobacteriales</taxon>
        <taxon>Bifidobacteriaceae</taxon>
        <taxon>Bifidobacterium</taxon>
    </lineage>
</organism>
<dbReference type="Proteomes" id="UP000583419">
    <property type="component" value="Unassembled WGS sequence"/>
</dbReference>
<dbReference type="SUPFAM" id="SSF53254">
    <property type="entry name" value="Phosphoglycerate mutase-like"/>
    <property type="match status" value="1"/>
</dbReference>
<feature type="binding site" evidence="2">
    <location>
        <position position="77"/>
    </location>
    <ligand>
        <name>substrate</name>
    </ligand>
</feature>